<evidence type="ECO:0000256" key="3">
    <source>
        <dbReference type="ARBA" id="ARBA00022519"/>
    </source>
</evidence>
<feature type="transmembrane region" description="Helical" evidence="7">
    <location>
        <begin position="368"/>
        <end position="394"/>
    </location>
</feature>
<dbReference type="NCBIfam" id="TIGR00786">
    <property type="entry name" value="dctM"/>
    <property type="match status" value="1"/>
</dbReference>
<feature type="domain" description="TRAP C4-dicarboxylate transport system permease DctM subunit" evidence="8">
    <location>
        <begin position="11"/>
        <end position="430"/>
    </location>
</feature>
<dbReference type="InterPro" id="IPR004681">
    <property type="entry name" value="TRAP_DctM"/>
</dbReference>
<feature type="transmembrane region" description="Helical" evidence="7">
    <location>
        <begin position="343"/>
        <end position="362"/>
    </location>
</feature>
<comment type="function">
    <text evidence="7">Part of the tripartite ATP-independent periplasmic (TRAP) transport system.</text>
</comment>
<evidence type="ECO:0000256" key="6">
    <source>
        <dbReference type="ARBA" id="ARBA00023136"/>
    </source>
</evidence>
<comment type="similarity">
    <text evidence="7">Belongs to the TRAP transporter large permease family.</text>
</comment>
<gene>
    <name evidence="9" type="ORF">AACH06_00055</name>
</gene>
<comment type="subunit">
    <text evidence="7">The complex comprises the extracytoplasmic solute receptor protein and the two transmembrane proteins.</text>
</comment>
<feature type="transmembrane region" description="Helical" evidence="7">
    <location>
        <begin position="141"/>
        <end position="167"/>
    </location>
</feature>
<keyword evidence="5 7" id="KW-1133">Transmembrane helix</keyword>
<feature type="transmembrane region" description="Helical" evidence="7">
    <location>
        <begin position="173"/>
        <end position="199"/>
    </location>
</feature>
<organism evidence="9 10">
    <name type="scientific">Ideonella lacteola</name>
    <dbReference type="NCBI Taxonomy" id="2984193"/>
    <lineage>
        <taxon>Bacteria</taxon>
        <taxon>Pseudomonadati</taxon>
        <taxon>Pseudomonadota</taxon>
        <taxon>Betaproteobacteria</taxon>
        <taxon>Burkholderiales</taxon>
        <taxon>Sphaerotilaceae</taxon>
        <taxon>Ideonella</taxon>
    </lineage>
</organism>
<keyword evidence="3 7" id="KW-0997">Cell inner membrane</keyword>
<evidence type="ECO:0000259" key="8">
    <source>
        <dbReference type="Pfam" id="PF06808"/>
    </source>
</evidence>
<name>A0ABU9BKL1_9BURK</name>
<feature type="transmembrane region" description="Helical" evidence="7">
    <location>
        <begin position="12"/>
        <end position="39"/>
    </location>
</feature>
<evidence type="ECO:0000256" key="4">
    <source>
        <dbReference type="ARBA" id="ARBA00022692"/>
    </source>
</evidence>
<keyword evidence="4 7" id="KW-0812">Transmembrane</keyword>
<keyword evidence="7" id="KW-0813">Transport</keyword>
<reference evidence="9 10" key="1">
    <citation type="submission" date="2024-04" db="EMBL/GenBank/DDBJ databases">
        <title>Novel species of the genus Ideonella isolated from streams.</title>
        <authorList>
            <person name="Lu H."/>
        </authorList>
    </citation>
    <scope>NUCLEOTIDE SEQUENCE [LARGE SCALE GENOMIC DNA]</scope>
    <source>
        <strain evidence="9 10">DXS29W</strain>
    </source>
</reference>
<feature type="transmembrane region" description="Helical" evidence="7">
    <location>
        <begin position="109"/>
        <end position="129"/>
    </location>
</feature>
<evidence type="ECO:0000256" key="1">
    <source>
        <dbReference type="ARBA" id="ARBA00004429"/>
    </source>
</evidence>
<sequence length="443" mass="46646">MDPLWIGLGMFAGMLALMALRVPIAAAMFIPGALGYWAMTNDQALLNQLKGAAVARLTVYDLSVIPLFLLMGQFATQGGLSRALFQAAAAFVGHIRGGLAMAAVLSAAAFGAVCGSSVATSATITQVAYPEMKAHGYSGRLSTAALASGGTLGILIPPSVPLVVYAILTEQNIAKLFAAALVPGLLATVGYLLVIGAVCRWRPSLATPSQPMPWPQRWRTLIGVWPIVVIFVIVFGGIYGGMFSPTEGAAVGALGTFIAALARGELDRAGIARSFLGTAETSAMVFMIFLGADMMNASLALTAMPRLLADWVTHLQVAPLLIVGLVMVFYVVLGCVMDELSMMLLTIPVLFPAIMGLDLWGLSPEMKAIWFGILVLMTVGIGMTAPPVGLNVYVVNSIAKEVPMAETYRGVMPFLATDVIRTIAMLFFPTLCLGLVRALYQGP</sequence>
<comment type="caution">
    <text evidence="9">The sequence shown here is derived from an EMBL/GenBank/DDBJ whole genome shotgun (WGS) entry which is preliminary data.</text>
</comment>
<dbReference type="RefSeq" id="WP_341423540.1">
    <property type="nucleotide sequence ID" value="NZ_JBBUTG010000001.1"/>
</dbReference>
<evidence type="ECO:0000256" key="5">
    <source>
        <dbReference type="ARBA" id="ARBA00022989"/>
    </source>
</evidence>
<dbReference type="PIRSF" id="PIRSF006066">
    <property type="entry name" value="HI0050"/>
    <property type="match status" value="1"/>
</dbReference>
<feature type="transmembrane region" description="Helical" evidence="7">
    <location>
        <begin position="415"/>
        <end position="440"/>
    </location>
</feature>
<proteinExistence type="inferred from homology"/>
<feature type="transmembrane region" description="Helical" evidence="7">
    <location>
        <begin position="51"/>
        <end position="71"/>
    </location>
</feature>
<accession>A0ABU9BKL1</accession>
<keyword evidence="2" id="KW-1003">Cell membrane</keyword>
<dbReference type="PANTHER" id="PTHR33362:SF5">
    <property type="entry name" value="C4-DICARBOXYLATE TRAP TRANSPORTER LARGE PERMEASE PROTEIN DCTM"/>
    <property type="match status" value="1"/>
</dbReference>
<comment type="subcellular location">
    <subcellularLocation>
        <location evidence="1 7">Cell inner membrane</location>
        <topology evidence="1 7">Multi-pass membrane protein</topology>
    </subcellularLocation>
</comment>
<feature type="transmembrane region" description="Helical" evidence="7">
    <location>
        <begin position="245"/>
        <end position="262"/>
    </location>
</feature>
<evidence type="ECO:0000256" key="2">
    <source>
        <dbReference type="ARBA" id="ARBA00022475"/>
    </source>
</evidence>
<feature type="transmembrane region" description="Helical" evidence="7">
    <location>
        <begin position="316"/>
        <end position="336"/>
    </location>
</feature>
<keyword evidence="10" id="KW-1185">Reference proteome</keyword>
<evidence type="ECO:0000313" key="9">
    <source>
        <dbReference type="EMBL" id="MEK8029195.1"/>
    </source>
</evidence>
<dbReference type="Proteomes" id="UP001371218">
    <property type="component" value="Unassembled WGS sequence"/>
</dbReference>
<dbReference type="EMBL" id="JBBUTG010000001">
    <property type="protein sequence ID" value="MEK8029195.1"/>
    <property type="molecule type" value="Genomic_DNA"/>
</dbReference>
<evidence type="ECO:0000256" key="7">
    <source>
        <dbReference type="RuleBase" id="RU369079"/>
    </source>
</evidence>
<dbReference type="InterPro" id="IPR010656">
    <property type="entry name" value="DctM"/>
</dbReference>
<dbReference type="PANTHER" id="PTHR33362">
    <property type="entry name" value="SIALIC ACID TRAP TRANSPORTER PERMEASE PROTEIN SIAT-RELATED"/>
    <property type="match status" value="1"/>
</dbReference>
<feature type="transmembrane region" description="Helical" evidence="7">
    <location>
        <begin position="220"/>
        <end position="239"/>
    </location>
</feature>
<evidence type="ECO:0000313" key="10">
    <source>
        <dbReference type="Proteomes" id="UP001371218"/>
    </source>
</evidence>
<keyword evidence="6 7" id="KW-0472">Membrane</keyword>
<dbReference type="Pfam" id="PF06808">
    <property type="entry name" value="DctM"/>
    <property type="match status" value="1"/>
</dbReference>
<protein>
    <recommendedName>
        <fullName evidence="7">TRAP transporter large permease protein</fullName>
    </recommendedName>
</protein>